<proteinExistence type="predicted"/>
<dbReference type="Proteomes" id="UP001207654">
    <property type="component" value="Unassembled WGS sequence"/>
</dbReference>
<evidence type="ECO:0008006" key="4">
    <source>
        <dbReference type="Google" id="ProtNLM"/>
    </source>
</evidence>
<keyword evidence="1" id="KW-0732">Signal</keyword>
<gene>
    <name evidence="2" type="ORF">OV287_16590</name>
</gene>
<keyword evidence="3" id="KW-1185">Reference proteome</keyword>
<dbReference type="EMBL" id="JAPNKA010000001">
    <property type="protein sequence ID" value="MCY1076094.1"/>
    <property type="molecule type" value="Genomic_DNA"/>
</dbReference>
<sequence length="134" mass="14220">MMRAAARWAAGVLLLSLHAAHAAPQIQTEERYLTLLGHVAEMHLDTASRDTGVCPPELVVSLSRVGDPLVPRPESYALSPIGPAGALGMTLSPLRFRVGEHQLSVLDLDLAYETTAGASGMALQMGVLKADFSF</sequence>
<comment type="caution">
    <text evidence="2">The sequence shown here is derived from an EMBL/GenBank/DDBJ whole genome shotgun (WGS) entry which is preliminary data.</text>
</comment>
<feature type="signal peptide" evidence="1">
    <location>
        <begin position="1"/>
        <end position="22"/>
    </location>
</feature>
<name>A0ABT4A378_9BACT</name>
<accession>A0ABT4A378</accession>
<reference evidence="2 3" key="1">
    <citation type="submission" date="2022-11" db="EMBL/GenBank/DDBJ databases">
        <title>Minimal conservation of predation-associated metabolite biosynthetic gene clusters underscores biosynthetic potential of Myxococcota including descriptions for ten novel species: Archangium lansinium sp. nov., Myxococcus landrumus sp. nov., Nannocystis bai.</title>
        <authorList>
            <person name="Ahearne A."/>
            <person name="Stevens C."/>
            <person name="Phillips K."/>
        </authorList>
    </citation>
    <scope>NUCLEOTIDE SEQUENCE [LARGE SCALE GENOMIC DNA]</scope>
    <source>
        <strain evidence="2 3">MIWBW</strain>
    </source>
</reference>
<feature type="chain" id="PRO_5045249624" description="Lipoprotein" evidence="1">
    <location>
        <begin position="23"/>
        <end position="134"/>
    </location>
</feature>
<evidence type="ECO:0000313" key="3">
    <source>
        <dbReference type="Proteomes" id="UP001207654"/>
    </source>
</evidence>
<evidence type="ECO:0000313" key="2">
    <source>
        <dbReference type="EMBL" id="MCY1076094.1"/>
    </source>
</evidence>
<dbReference type="RefSeq" id="WP_267535001.1">
    <property type="nucleotide sequence ID" value="NZ_JAPNKA010000001.1"/>
</dbReference>
<organism evidence="2 3">
    <name type="scientific">Archangium lansingense</name>
    <dbReference type="NCBI Taxonomy" id="2995310"/>
    <lineage>
        <taxon>Bacteria</taxon>
        <taxon>Pseudomonadati</taxon>
        <taxon>Myxococcota</taxon>
        <taxon>Myxococcia</taxon>
        <taxon>Myxococcales</taxon>
        <taxon>Cystobacterineae</taxon>
        <taxon>Archangiaceae</taxon>
        <taxon>Archangium</taxon>
    </lineage>
</organism>
<evidence type="ECO:0000256" key="1">
    <source>
        <dbReference type="SAM" id="SignalP"/>
    </source>
</evidence>
<protein>
    <recommendedName>
        <fullName evidence="4">Lipoprotein</fullName>
    </recommendedName>
</protein>